<organism evidence="2 3">
    <name type="scientific">Caenorhabditis bovis</name>
    <dbReference type="NCBI Taxonomy" id="2654633"/>
    <lineage>
        <taxon>Eukaryota</taxon>
        <taxon>Metazoa</taxon>
        <taxon>Ecdysozoa</taxon>
        <taxon>Nematoda</taxon>
        <taxon>Chromadorea</taxon>
        <taxon>Rhabditida</taxon>
        <taxon>Rhabditina</taxon>
        <taxon>Rhabditomorpha</taxon>
        <taxon>Rhabditoidea</taxon>
        <taxon>Rhabditidae</taxon>
        <taxon>Peloderinae</taxon>
        <taxon>Caenorhabditis</taxon>
    </lineage>
</organism>
<name>A0A8S1E8V2_9PELO</name>
<keyword evidence="1" id="KW-0472">Membrane</keyword>
<dbReference type="EMBL" id="CADEPM010000001">
    <property type="protein sequence ID" value="CAB3396727.1"/>
    <property type="molecule type" value="Genomic_DNA"/>
</dbReference>
<dbReference type="AlphaFoldDB" id="A0A8S1E8V2"/>
<keyword evidence="1" id="KW-1133">Transmembrane helix</keyword>
<keyword evidence="1" id="KW-0812">Transmembrane</keyword>
<gene>
    <name evidence="2" type="ORF">CBOVIS_LOCUS240</name>
</gene>
<dbReference type="OrthoDB" id="5846871at2759"/>
<dbReference type="PANTHER" id="PTHR31154:SF3">
    <property type="entry name" value="PROTEIN CBG11935"/>
    <property type="match status" value="1"/>
</dbReference>
<proteinExistence type="predicted"/>
<keyword evidence="3" id="KW-1185">Reference proteome</keyword>
<evidence type="ECO:0000313" key="3">
    <source>
        <dbReference type="Proteomes" id="UP000494206"/>
    </source>
</evidence>
<protein>
    <submittedName>
        <fullName evidence="2">Uncharacterized protein</fullName>
    </submittedName>
</protein>
<evidence type="ECO:0000256" key="1">
    <source>
        <dbReference type="SAM" id="Phobius"/>
    </source>
</evidence>
<sequence length="104" mass="12490">MTSENETRNTTMMKRVKIWCKKYLLEGQQLDEKHAENLENFPQNPTISDYVLIKYRKFVAVLIPFVLVHSIWWSLAIRYDFFKWFPDYWHMPVTMIFGALVAGI</sequence>
<dbReference type="PANTHER" id="PTHR31154">
    <property type="entry name" value="MEMBRANE TRANSPORTER PROTEIN"/>
    <property type="match status" value="1"/>
</dbReference>
<reference evidence="2 3" key="1">
    <citation type="submission" date="2020-04" db="EMBL/GenBank/DDBJ databases">
        <authorList>
            <person name="Laetsch R D."/>
            <person name="Stevens L."/>
            <person name="Kumar S."/>
            <person name="Blaxter L. M."/>
        </authorList>
    </citation>
    <scope>NUCLEOTIDE SEQUENCE [LARGE SCALE GENOMIC DNA]</scope>
</reference>
<evidence type="ECO:0000313" key="2">
    <source>
        <dbReference type="EMBL" id="CAB3396727.1"/>
    </source>
</evidence>
<dbReference type="Proteomes" id="UP000494206">
    <property type="component" value="Unassembled WGS sequence"/>
</dbReference>
<feature type="transmembrane region" description="Helical" evidence="1">
    <location>
        <begin position="58"/>
        <end position="76"/>
    </location>
</feature>
<comment type="caution">
    <text evidence="2">The sequence shown here is derived from an EMBL/GenBank/DDBJ whole genome shotgun (WGS) entry which is preliminary data.</text>
</comment>
<accession>A0A8S1E8V2</accession>